<feature type="compositionally biased region" description="Basic and acidic residues" evidence="1">
    <location>
        <begin position="346"/>
        <end position="363"/>
    </location>
</feature>
<comment type="caution">
    <text evidence="3">The sequence shown here is derived from an EMBL/GenBank/DDBJ whole genome shotgun (WGS) entry which is preliminary data.</text>
</comment>
<evidence type="ECO:0000259" key="2">
    <source>
        <dbReference type="Pfam" id="PF14649"/>
    </source>
</evidence>
<feature type="compositionally biased region" description="Basic residues" evidence="1">
    <location>
        <begin position="477"/>
        <end position="500"/>
    </location>
</feature>
<dbReference type="OrthoDB" id="2018754at2759"/>
<dbReference type="InterPro" id="IPR028107">
    <property type="entry name" value="Spatacsin_C_dom"/>
</dbReference>
<dbReference type="Pfam" id="PF14649">
    <property type="entry name" value="Spatacsin_C"/>
    <property type="match status" value="1"/>
</dbReference>
<proteinExistence type="predicted"/>
<evidence type="ECO:0000256" key="1">
    <source>
        <dbReference type="SAM" id="MobiDB-lite"/>
    </source>
</evidence>
<reference evidence="3" key="1">
    <citation type="submission" date="2022-10" db="EMBL/GenBank/DDBJ databases">
        <title>Novel sulphate-reducing endosymbionts in the free-living metamonad Anaeramoeba.</title>
        <authorList>
            <person name="Jerlstrom-Hultqvist J."/>
            <person name="Cepicka I."/>
            <person name="Gallot-Lavallee L."/>
            <person name="Salas-Leiva D."/>
            <person name="Curtis B.A."/>
            <person name="Zahonova K."/>
            <person name="Pipaliya S."/>
            <person name="Dacks J."/>
            <person name="Roger A.J."/>
        </authorList>
    </citation>
    <scope>NUCLEOTIDE SEQUENCE</scope>
    <source>
        <strain evidence="3">BMAN</strain>
    </source>
</reference>
<feature type="region of interest" description="Disordered" evidence="1">
    <location>
        <begin position="346"/>
        <end position="384"/>
    </location>
</feature>
<dbReference type="EMBL" id="JAPDFW010000056">
    <property type="protein sequence ID" value="KAJ5077819.1"/>
    <property type="molecule type" value="Genomic_DNA"/>
</dbReference>
<feature type="region of interest" description="Disordered" evidence="1">
    <location>
        <begin position="463"/>
        <end position="504"/>
    </location>
</feature>
<organism evidence="3 4">
    <name type="scientific">Anaeramoeba ignava</name>
    <name type="common">Anaerobic marine amoeba</name>
    <dbReference type="NCBI Taxonomy" id="1746090"/>
    <lineage>
        <taxon>Eukaryota</taxon>
        <taxon>Metamonada</taxon>
        <taxon>Anaeramoebidae</taxon>
        <taxon>Anaeramoeba</taxon>
    </lineage>
</organism>
<accession>A0A9Q0RGJ4</accession>
<evidence type="ECO:0000313" key="4">
    <source>
        <dbReference type="Proteomes" id="UP001149090"/>
    </source>
</evidence>
<dbReference type="GO" id="GO:0005737">
    <property type="term" value="C:cytoplasm"/>
    <property type="evidence" value="ECO:0007669"/>
    <property type="project" value="TreeGrafter"/>
</dbReference>
<sequence>MISNSLTFSIQNFNSNCGIENFENAKLNFPFLAFLSNDNKKLLIAKFKNLKSQPYLQKISNLEIENIKNFYWQTIEQTKTKYLFICDTSNVIYIYYFINKKMFDELENSSFEKKNFLQKGILVDFRNEMANIVKITFEDENQMENEDYNFVFKCKITPKFINEILYTKFVSIKEIQTIQILNLIQSSTSTLQSTLIIDQKYSLVCSFHKHKVICLNTFSLSLPKHVQEMYFYSTSKFLFGDIIPRKTSRIFIWNISNGSRIGPITSTITTKVARKNKIFVTPDNLVVVLFAANFPSIEIIELDKYFRNHSTKTKLKQEKFFSFKKKFVEFTESVITSFQLNFKTKEDKKEDKKEEKEKEEKESKTKHKRSKSHSQLIKKDDQEPDSMHEWKIGHFVISKKQLGLCLPIKRSQIPFIWHWDKMIHFSSFSQPYSPYWLSTPKNFLHSKYNGFNFQSSTFQMKIQKEESKTKAKNSPSRSKKRDGKLTHHHHKSKHHKKRKSQQQQQQKLIISDKIFSFDDTVSSCFFYIHDSNAKTWKLYRKSDENQINQEDHFDIKMDEDPAIFFADPHIVFHFRKIKNFESQGVLYFFNCKKHSENSRMLNYLPIDSNIFSFQSCCGKIKSLFYIPQKTFSFQFTLLNWEKQNFINYLLHLKTPEFVEKLHSLNNWEYPHSFFSDISKIAIETQSYDLIKYSFSKMNQHDSHSVFKYLVNSSESKLKYFLPHFTRDLTSFCLFFVSKFLLQISSKIQENTEIESEAIEKFLNELQYLIPQTDSIFLKTIQDSFIISDHENQNQNQNIMMMLHLHNLIQKIRSIYKMGYNQFHQLAKQYSERLKMNESKKQNTKKIHIQKKIIPQLHSIFFGRDNNKINEKTCLEQILSSLSHNEISRSCSLLISTKLYKNLKKIDSQLINNIQENKNYMDTLKSITLNLVYSMLQKNAKIKKIYQLLRGMNLDPLYILKNIAQSTLDRKIHNTLLDHMIQKDVFTKSQIEDALFLEMCEKVFPASDYLSQLNSHEKIRNIMFQDDLQIIRSLEEKSFVWIRTIKISQDDNWNPQTLFDNYSSHLQNKNISDDGIKFQNLFPALKSFKKLIDPQPKNSPHQKSSLNQSGYFTAKLNWIQNWDHETRQRIMIEKNNSLKNLPQKEYSWFSQLKYFVCHFNPLRLSLPDLSSLTNKLKSSKFSQILSLCSPAIKKFILSHSTISDPIHFTLQNESQILQNLSSNSKLFSSQNTLNEIPKEFFNWLIFQFIENNLVNLIIFISYHFPKIINFQNEKISNFPLIKFLALSSENEITNLINDQEKIINNLCQINKTEPENEQDMQEIHLFKILGEFCLSKKFLSHSEYFQQEYSSNFWKALSNFFPKFSLILKQTFSQLDHKTSHSKIQLKYTDQGYSKIELNDRIFFSLKQAKPILAFKFWLLMVFEKQISTSKDIQENTENILDQEKRSISFPILEFSLKNFLISSIISSCASFLTLLEVNPERFNLIIWSARLMFAYFLNENSIQSWNFDRTIKENIELLNRKGNQNVEKVVQKIQNQIYAKIEKITKENPDQNDKMETYKVLNLTINFLKKEKNNFQSKFWNQQSPDLIIRFRNEFRIEEKQENLSPLEKIFDLNLNWAQLLYWIDNLEIPDLQIPSKILETSSNIHQSHFKMCLKNSIQEQPPKIIEKEKIEKKTNIFETSNEISEQIKKKNQIQILDNPYFLEKLMNNQNSFIILLISSLLKKEDNNSYDDDIFLYVFNSKNEKLAQKDWVDIIKLIVKNKEHFASFLFHLTENHQLFVVIKSMQIFYPENLHLINFLHFVHHFSNGHYSLSEKYLRKVSLQNEDNIEEKIHWEKIFQQKCIEKFLGSNNFQTKIFLDLVTKCSENEKYHFLKRILDIFQEIHNEIPQLNILNNHEINLVLMINQNKFSHAKRFCKECKIPYFRGKLQKIVVGAMQEHVNEKWHSFKHIIANNDVYSKEILQRNLSFRLFELIKYSIHFVQKKENLIERIIWRRRNLKANRDIAQALILQNHQKIPEMLLIWLPQYTQEFIQLTQLENDKSEQNIIQKETRKVNEEEKKILDQVFDHLLNHELVDKAQKIAEEYQYRPHQILQMKICKQIASNEQITISQIREFFTQETQNIQISNLTTIEQRIDVLKELSLKNETIKKTFGKYIFDYKISQLIFKEISFVEDNPQEALKHLFGYGHEALQTIRQFIAFHKKELKEKLPEITATLLYETLSWKIEKKTKHSAVNATKFSISKFMSIENIVISSDQTFEKSPSFNEKKEVESLDIFQGILSVLENKKGFEKIVNLSQDPISIGNLLFDFAKDKKKPTTNKDELDIELIIASYKCFQISFDPRGFDKIYNFVHERAPQYFQAGKLNLLSRLIIHIRDQKQVEFMLEFLFQQNRLDAILVEISDTEEYDHIKNSLFHFLKKNCPSDEEKLVLYYCSFDMWNELGNFLMENALSKINEIASQLSIKDHKTNFQIIKKNFRELNQSGQYLYNAIHEFEKSKQFQKIITCFSFLIFIVVQSQYPNLNILGMIRIKNVKREMLYPVLLSVPNFFHALEIVETLNFNQFEIWSEILFSQVLLKQNWGYLFNFFQIFHHDKELYDQVVTFYNSYPKSSGLEERMKIFLTNMDDQQFQYELACANHFDDLVHQLERVASFHLLKQEK</sequence>
<dbReference type="PANTHER" id="PTHR13650:SF0">
    <property type="entry name" value="SPATACSIN"/>
    <property type="match status" value="1"/>
</dbReference>
<dbReference type="PANTHER" id="PTHR13650">
    <property type="entry name" value="SPATACSIN"/>
    <property type="match status" value="1"/>
</dbReference>
<dbReference type="Proteomes" id="UP001149090">
    <property type="component" value="Unassembled WGS sequence"/>
</dbReference>
<feature type="domain" description="Spatacsin C-terminal" evidence="2">
    <location>
        <begin position="2302"/>
        <end position="2604"/>
    </location>
</feature>
<name>A0A9Q0RGJ4_ANAIG</name>
<protein>
    <submittedName>
        <fullName evidence="3">Spatacsin</fullName>
    </submittedName>
</protein>
<keyword evidence="4" id="KW-1185">Reference proteome</keyword>
<dbReference type="InterPro" id="IPR028103">
    <property type="entry name" value="Spatacsin"/>
</dbReference>
<evidence type="ECO:0000313" key="3">
    <source>
        <dbReference type="EMBL" id="KAJ5077819.1"/>
    </source>
</evidence>
<gene>
    <name evidence="3" type="ORF">M0811_05509</name>
</gene>